<name>K1SDT4_9ZZZZ</name>
<dbReference type="AlphaFoldDB" id="K1SDT4"/>
<dbReference type="Gene3D" id="1.10.150.240">
    <property type="entry name" value="Putative phosphatase, domain 2"/>
    <property type="match status" value="1"/>
</dbReference>
<organism evidence="1">
    <name type="scientific">human gut metagenome</name>
    <dbReference type="NCBI Taxonomy" id="408170"/>
    <lineage>
        <taxon>unclassified sequences</taxon>
        <taxon>metagenomes</taxon>
        <taxon>organismal metagenomes</taxon>
    </lineage>
</organism>
<dbReference type="NCBIfam" id="TIGR01509">
    <property type="entry name" value="HAD-SF-IA-v3"/>
    <property type="match status" value="1"/>
</dbReference>
<dbReference type="InterPro" id="IPR023214">
    <property type="entry name" value="HAD_sf"/>
</dbReference>
<protein>
    <submittedName>
        <fullName evidence="1">Haloacid dehalogenase, IA family protein</fullName>
    </submittedName>
</protein>
<accession>K1SDT4</accession>
<dbReference type="SFLD" id="SFLDS00003">
    <property type="entry name" value="Haloacid_Dehalogenase"/>
    <property type="match status" value="1"/>
</dbReference>
<gene>
    <name evidence="1" type="ORF">LEA_15217</name>
</gene>
<sequence>YKLRKEKNMNDIKAVLFDLDGTLLDSMYVWQYVDEEFLRRRGITPPDDYGRQCSHRSFYETALYTIDLFNLPETPEQLMQEWTDLAIDEYRHNVKLKPFARETVELALKNGYKTAVCTSQTPELYTPVLHHTGLWGMFETISSAAVFGKGKQYPDIYLDTAKTLGVPPENCIMLDDVSASLKAARQAGMMTIGIIEPLSSQSPEEMELYSDKLVKELDKDIFTF</sequence>
<dbReference type="GO" id="GO:0016791">
    <property type="term" value="F:phosphatase activity"/>
    <property type="evidence" value="ECO:0007669"/>
    <property type="project" value="TreeGrafter"/>
</dbReference>
<proteinExistence type="predicted"/>
<dbReference type="InterPro" id="IPR023198">
    <property type="entry name" value="PGP-like_dom2"/>
</dbReference>
<dbReference type="SFLD" id="SFLDG01129">
    <property type="entry name" value="C1.5:_HAD__Beta-PGM__Phosphata"/>
    <property type="match status" value="1"/>
</dbReference>
<dbReference type="Pfam" id="PF00702">
    <property type="entry name" value="Hydrolase"/>
    <property type="match status" value="1"/>
</dbReference>
<dbReference type="Gene3D" id="3.40.50.1000">
    <property type="entry name" value="HAD superfamily/HAD-like"/>
    <property type="match status" value="1"/>
</dbReference>
<dbReference type="PANTHER" id="PTHR18901">
    <property type="entry name" value="2-DEOXYGLUCOSE-6-PHOSPHATE PHOSPHATASE 2"/>
    <property type="match status" value="1"/>
</dbReference>
<dbReference type="EMBL" id="AJWY01010388">
    <property type="protein sequence ID" value="EKC55688.1"/>
    <property type="molecule type" value="Genomic_DNA"/>
</dbReference>
<dbReference type="PRINTS" id="PR00413">
    <property type="entry name" value="HADHALOGNASE"/>
</dbReference>
<feature type="non-terminal residue" evidence="1">
    <location>
        <position position="1"/>
    </location>
</feature>
<dbReference type="PANTHER" id="PTHR18901:SF38">
    <property type="entry name" value="PSEUDOURIDINE-5'-PHOSPHATASE"/>
    <property type="match status" value="1"/>
</dbReference>
<comment type="caution">
    <text evidence="1">The sequence shown here is derived from an EMBL/GenBank/DDBJ whole genome shotgun (WGS) entry which is preliminary data.</text>
</comment>
<dbReference type="CDD" id="cd07505">
    <property type="entry name" value="HAD_BPGM-like"/>
    <property type="match status" value="1"/>
</dbReference>
<dbReference type="SUPFAM" id="SSF56784">
    <property type="entry name" value="HAD-like"/>
    <property type="match status" value="1"/>
</dbReference>
<dbReference type="InterPro" id="IPR006439">
    <property type="entry name" value="HAD-SF_hydro_IA"/>
</dbReference>
<reference evidence="1" key="1">
    <citation type="journal article" date="2013" name="Environ. Microbiol.">
        <title>Microbiota from the distal guts of lean and obese adolescents exhibit partial functional redundancy besides clear differences in community structure.</title>
        <authorList>
            <person name="Ferrer M."/>
            <person name="Ruiz A."/>
            <person name="Lanza F."/>
            <person name="Haange S.B."/>
            <person name="Oberbach A."/>
            <person name="Till H."/>
            <person name="Bargiela R."/>
            <person name="Campoy C."/>
            <person name="Segura M.T."/>
            <person name="Richter M."/>
            <person name="von Bergen M."/>
            <person name="Seifert J."/>
            <person name="Suarez A."/>
        </authorList>
    </citation>
    <scope>NUCLEOTIDE SEQUENCE</scope>
</reference>
<evidence type="ECO:0000313" key="1">
    <source>
        <dbReference type="EMBL" id="EKC55688.1"/>
    </source>
</evidence>
<dbReference type="InterPro" id="IPR036412">
    <property type="entry name" value="HAD-like_sf"/>
</dbReference>